<gene>
    <name evidence="2" type="primary">101901300</name>
</gene>
<dbReference type="VEuPathDB" id="VectorBase:MDOMA2_009463"/>
<dbReference type="EnsemblMetazoa" id="MDOA000237-RB">
    <property type="protein sequence ID" value="MDOA000237-PB"/>
    <property type="gene ID" value="MDOA000237"/>
</dbReference>
<protein>
    <submittedName>
        <fullName evidence="2">Uncharacterized protein</fullName>
    </submittedName>
</protein>
<reference evidence="2" key="1">
    <citation type="submission" date="2020-05" db="UniProtKB">
        <authorList>
            <consortium name="EnsemblMetazoa"/>
        </authorList>
    </citation>
    <scope>IDENTIFICATION</scope>
    <source>
        <strain evidence="2">Aabys</strain>
    </source>
</reference>
<dbReference type="RefSeq" id="XP_011291184.2">
    <property type="nucleotide sequence ID" value="XM_011292882.3"/>
</dbReference>
<accession>A0A1I8M1B3</accession>
<evidence type="ECO:0000256" key="1">
    <source>
        <dbReference type="SAM" id="SignalP"/>
    </source>
</evidence>
<dbReference type="VEuPathDB" id="VectorBase:MDOA000237"/>
<evidence type="ECO:0000313" key="2">
    <source>
        <dbReference type="EnsemblMetazoa" id="MDOA000237-PB"/>
    </source>
</evidence>
<proteinExistence type="predicted"/>
<dbReference type="KEGG" id="mde:101901300"/>
<dbReference type="eggNOG" id="ENOG502QUZ3">
    <property type="taxonomic scope" value="Eukaryota"/>
</dbReference>
<name>A0A1I8M1B3_MUSDO</name>
<dbReference type="AlphaFoldDB" id="A0A1I8M1B3"/>
<feature type="signal peptide" evidence="1">
    <location>
        <begin position="1"/>
        <end position="19"/>
    </location>
</feature>
<organism evidence="2">
    <name type="scientific">Musca domestica</name>
    <name type="common">House fly</name>
    <dbReference type="NCBI Taxonomy" id="7370"/>
    <lineage>
        <taxon>Eukaryota</taxon>
        <taxon>Metazoa</taxon>
        <taxon>Ecdysozoa</taxon>
        <taxon>Arthropoda</taxon>
        <taxon>Hexapoda</taxon>
        <taxon>Insecta</taxon>
        <taxon>Pterygota</taxon>
        <taxon>Neoptera</taxon>
        <taxon>Endopterygota</taxon>
        <taxon>Diptera</taxon>
        <taxon>Brachycera</taxon>
        <taxon>Muscomorpha</taxon>
        <taxon>Muscoidea</taxon>
        <taxon>Muscidae</taxon>
        <taxon>Musca</taxon>
    </lineage>
</organism>
<keyword evidence="1" id="KW-0732">Signal</keyword>
<sequence>MYYSNWIPFFLLLLKCLSCQPLPYSGNVHDSDSAELDLIAAVEREEKLLSDEIEQIIRSTLPQLPAGQGYDADRELFRKFLNEAENLKSNRGDRLAKEFQYSKTFSNIVEKYREAGRSSSAEHQNVVKILKKNGFTEFVNRLDTFNKRKM</sequence>
<feature type="chain" id="PRO_5044559703" evidence="1">
    <location>
        <begin position="20"/>
        <end position="150"/>
    </location>
</feature>